<dbReference type="AlphaFoldDB" id="A0A831PSW4"/>
<gene>
    <name evidence="3" type="ORF">ENN52_01565</name>
</gene>
<dbReference type="CDD" id="cd01014">
    <property type="entry name" value="nicotinamidase_related"/>
    <property type="match status" value="1"/>
</dbReference>
<comment type="caution">
    <text evidence="3">The sequence shown here is derived from an EMBL/GenBank/DDBJ whole genome shotgun (WGS) entry which is preliminary data.</text>
</comment>
<proteinExistence type="predicted"/>
<dbReference type="PANTHER" id="PTHR43540">
    <property type="entry name" value="PEROXYUREIDOACRYLATE/UREIDOACRYLATE AMIDOHYDROLASE-RELATED"/>
    <property type="match status" value="1"/>
</dbReference>
<evidence type="ECO:0000256" key="1">
    <source>
        <dbReference type="ARBA" id="ARBA00022801"/>
    </source>
</evidence>
<dbReference type="PANTHER" id="PTHR43540:SF1">
    <property type="entry name" value="ISOCHORISMATASE HYDROLASE"/>
    <property type="match status" value="1"/>
</dbReference>
<dbReference type="EMBL" id="DSBY01000068">
    <property type="protein sequence ID" value="HDS62823.1"/>
    <property type="molecule type" value="Genomic_DNA"/>
</dbReference>
<dbReference type="SUPFAM" id="SSF52499">
    <property type="entry name" value="Isochorismatase-like hydrolases"/>
    <property type="match status" value="1"/>
</dbReference>
<dbReference type="InterPro" id="IPR050272">
    <property type="entry name" value="Isochorismatase-like_hydrls"/>
</dbReference>
<feature type="domain" description="Isochorismatase-like" evidence="2">
    <location>
        <begin position="4"/>
        <end position="177"/>
    </location>
</feature>
<protein>
    <submittedName>
        <fullName evidence="3">Cysteine hydrolase</fullName>
    </submittedName>
</protein>
<keyword evidence="1 3" id="KW-0378">Hydrolase</keyword>
<evidence type="ECO:0000259" key="2">
    <source>
        <dbReference type="Pfam" id="PF00857"/>
    </source>
</evidence>
<dbReference type="InterPro" id="IPR036380">
    <property type="entry name" value="Isochorismatase-like_sf"/>
</dbReference>
<organism evidence="3">
    <name type="scientific">Methanofollis liminatans</name>
    <dbReference type="NCBI Taxonomy" id="2201"/>
    <lineage>
        <taxon>Archaea</taxon>
        <taxon>Methanobacteriati</taxon>
        <taxon>Methanobacteriota</taxon>
        <taxon>Stenosarchaea group</taxon>
        <taxon>Methanomicrobia</taxon>
        <taxon>Methanomicrobiales</taxon>
        <taxon>Methanomicrobiaceae</taxon>
        <taxon>Methanofollis</taxon>
    </lineage>
</organism>
<dbReference type="InterPro" id="IPR000868">
    <property type="entry name" value="Isochorismatase-like_dom"/>
</dbReference>
<accession>A0A831PSW4</accession>
<reference evidence="3" key="1">
    <citation type="journal article" date="2020" name="mSystems">
        <title>Genome- and Community-Level Interaction Insights into Carbon Utilization and Element Cycling Functions of Hydrothermarchaeota in Hydrothermal Sediment.</title>
        <authorList>
            <person name="Zhou Z."/>
            <person name="Liu Y."/>
            <person name="Xu W."/>
            <person name="Pan J."/>
            <person name="Luo Z.H."/>
            <person name="Li M."/>
        </authorList>
    </citation>
    <scope>NUCLEOTIDE SEQUENCE</scope>
    <source>
        <strain evidence="3">SpSt-1183</strain>
    </source>
</reference>
<evidence type="ECO:0000313" key="3">
    <source>
        <dbReference type="EMBL" id="HDS62823.1"/>
    </source>
</evidence>
<dbReference type="Gene3D" id="3.40.50.850">
    <property type="entry name" value="Isochorismatase-like"/>
    <property type="match status" value="1"/>
</dbReference>
<dbReference type="GO" id="GO:0016787">
    <property type="term" value="F:hydrolase activity"/>
    <property type="evidence" value="ECO:0007669"/>
    <property type="project" value="UniProtKB-KW"/>
</dbReference>
<dbReference type="Proteomes" id="UP000885648">
    <property type="component" value="Unassembled WGS sequence"/>
</dbReference>
<sequence>MTEALLLIDIQNDYFPGGAMECFGMEQAAGAASALLERFRLERKPVFFIRHISMREGAGFLLPGTRGSEIHERVAPGPGEAVIEKHFPNSFFQTGLLAALREKGVTDCVICGAMSHMCIDATTRAAREAGFACTVVEDACATRDLVFSGKSVPAASVHAAFMAALNGMYARVVTLEEYVAGRKQEG</sequence>
<name>A0A831PSW4_9EURY</name>
<dbReference type="Pfam" id="PF00857">
    <property type="entry name" value="Isochorismatase"/>
    <property type="match status" value="1"/>
</dbReference>